<evidence type="ECO:0000256" key="3">
    <source>
        <dbReference type="ARBA" id="ARBA00022475"/>
    </source>
</evidence>
<keyword evidence="7" id="KW-0472">Membrane</keyword>
<evidence type="ECO:0000256" key="2">
    <source>
        <dbReference type="ARBA" id="ARBA00018370"/>
    </source>
</evidence>
<keyword evidence="3" id="KW-1003">Cell membrane</keyword>
<dbReference type="RefSeq" id="WP_176266158.1">
    <property type="nucleotide sequence ID" value="NZ_JABWGV010000001.1"/>
</dbReference>
<name>A0A850H0T9_9SPHN</name>
<dbReference type="InterPro" id="IPR046357">
    <property type="entry name" value="PPIase_dom_sf"/>
</dbReference>
<dbReference type="InterPro" id="IPR027304">
    <property type="entry name" value="Trigger_fact/SurA_dom_sf"/>
</dbReference>
<evidence type="ECO:0000256" key="5">
    <source>
        <dbReference type="ARBA" id="ARBA00022692"/>
    </source>
</evidence>
<evidence type="ECO:0000256" key="13">
    <source>
        <dbReference type="ARBA" id="ARBA00042775"/>
    </source>
</evidence>
<dbReference type="GO" id="GO:0003755">
    <property type="term" value="F:peptidyl-prolyl cis-trans isomerase activity"/>
    <property type="evidence" value="ECO:0007669"/>
    <property type="project" value="InterPro"/>
</dbReference>
<feature type="domain" description="PpiC" evidence="15">
    <location>
        <begin position="253"/>
        <end position="373"/>
    </location>
</feature>
<dbReference type="SUPFAM" id="SSF54534">
    <property type="entry name" value="FKBP-like"/>
    <property type="match status" value="1"/>
</dbReference>
<keyword evidence="17" id="KW-1185">Reference proteome</keyword>
<dbReference type="AlphaFoldDB" id="A0A850H0T9"/>
<dbReference type="Proteomes" id="UP000561438">
    <property type="component" value="Unassembled WGS sequence"/>
</dbReference>
<keyword evidence="14" id="KW-0732">Signal</keyword>
<gene>
    <name evidence="16" type="ORF">HUV48_02375</name>
</gene>
<comment type="similarity">
    <text evidence="11">Belongs to the PpiD chaperone family.</text>
</comment>
<keyword evidence="5" id="KW-0812">Transmembrane</keyword>
<dbReference type="SUPFAM" id="SSF109998">
    <property type="entry name" value="Triger factor/SurA peptide-binding domain-like"/>
    <property type="match status" value="1"/>
</dbReference>
<dbReference type="InterPro" id="IPR052029">
    <property type="entry name" value="PpiD_chaperone"/>
</dbReference>
<feature type="chain" id="PRO_5032999816" description="Parvulin-like PPIase" evidence="14">
    <location>
        <begin position="31"/>
        <end position="646"/>
    </location>
</feature>
<comment type="caution">
    <text evidence="16">The sequence shown here is derived from an EMBL/GenBank/DDBJ whole genome shotgun (WGS) entry which is preliminary data.</text>
</comment>
<evidence type="ECO:0000313" key="17">
    <source>
        <dbReference type="Proteomes" id="UP000561438"/>
    </source>
</evidence>
<evidence type="ECO:0000256" key="7">
    <source>
        <dbReference type="ARBA" id="ARBA00023136"/>
    </source>
</evidence>
<evidence type="ECO:0000256" key="10">
    <source>
        <dbReference type="ARBA" id="ARBA00031484"/>
    </source>
</evidence>
<evidence type="ECO:0000256" key="4">
    <source>
        <dbReference type="ARBA" id="ARBA00022519"/>
    </source>
</evidence>
<dbReference type="InterPro" id="IPR000297">
    <property type="entry name" value="PPIase_PpiC"/>
</dbReference>
<keyword evidence="8" id="KW-0143">Chaperone</keyword>
<dbReference type="PANTHER" id="PTHR47529">
    <property type="entry name" value="PEPTIDYL-PROLYL CIS-TRANS ISOMERASE D"/>
    <property type="match status" value="1"/>
</dbReference>
<dbReference type="Pfam" id="PF13145">
    <property type="entry name" value="Rotamase_2"/>
    <property type="match status" value="1"/>
</dbReference>
<evidence type="ECO:0000256" key="8">
    <source>
        <dbReference type="ARBA" id="ARBA00023186"/>
    </source>
</evidence>
<dbReference type="Pfam" id="PF13624">
    <property type="entry name" value="SurA_N_3"/>
    <property type="match status" value="1"/>
</dbReference>
<dbReference type="Gene3D" id="3.10.50.40">
    <property type="match status" value="1"/>
</dbReference>
<feature type="signal peptide" evidence="14">
    <location>
        <begin position="1"/>
        <end position="30"/>
    </location>
</feature>
<evidence type="ECO:0000259" key="15">
    <source>
        <dbReference type="Pfam" id="PF13145"/>
    </source>
</evidence>
<reference evidence="16 17" key="1">
    <citation type="submission" date="2020-06" db="EMBL/GenBank/DDBJ databases">
        <title>Altererythrobacter sp. HHU K3-1.</title>
        <authorList>
            <person name="Zhang D."/>
            <person name="Xue H."/>
        </authorList>
    </citation>
    <scope>NUCLEOTIDE SEQUENCE [LARGE SCALE GENOMIC DNA]</scope>
    <source>
        <strain evidence="16 17">HHU K3-1</strain>
    </source>
</reference>
<keyword evidence="4" id="KW-0997">Cell inner membrane</keyword>
<dbReference type="Gene3D" id="1.10.4030.10">
    <property type="entry name" value="Porin chaperone SurA, peptide-binding domain"/>
    <property type="match status" value="2"/>
</dbReference>
<dbReference type="PANTHER" id="PTHR47529:SF1">
    <property type="entry name" value="PERIPLASMIC CHAPERONE PPID"/>
    <property type="match status" value="1"/>
</dbReference>
<protein>
    <recommendedName>
        <fullName evidence="2">Parvulin-like PPIase</fullName>
    </recommendedName>
    <alternativeName>
        <fullName evidence="9">Peptidyl-prolyl cis-trans isomerase plp</fullName>
    </alternativeName>
    <alternativeName>
        <fullName evidence="12">Periplasmic chaperone PpiD</fullName>
    </alternativeName>
    <alternativeName>
        <fullName evidence="13">Periplasmic folding chaperone</fullName>
    </alternativeName>
    <alternativeName>
        <fullName evidence="10">Rotamase plp</fullName>
    </alternativeName>
</protein>
<evidence type="ECO:0000256" key="9">
    <source>
        <dbReference type="ARBA" id="ARBA00030642"/>
    </source>
</evidence>
<comment type="subcellular location">
    <subcellularLocation>
        <location evidence="1">Cell inner membrane</location>
        <topology evidence="1">Single-pass type II membrane protein</topology>
        <orientation evidence="1">Periplasmic side</orientation>
    </subcellularLocation>
</comment>
<evidence type="ECO:0000256" key="1">
    <source>
        <dbReference type="ARBA" id="ARBA00004382"/>
    </source>
</evidence>
<evidence type="ECO:0000256" key="11">
    <source>
        <dbReference type="ARBA" id="ARBA00038408"/>
    </source>
</evidence>
<organism evidence="16 17">
    <name type="scientific">Qipengyuania atrilutea</name>
    <dbReference type="NCBI Taxonomy" id="2744473"/>
    <lineage>
        <taxon>Bacteria</taxon>
        <taxon>Pseudomonadati</taxon>
        <taxon>Pseudomonadota</taxon>
        <taxon>Alphaproteobacteria</taxon>
        <taxon>Sphingomonadales</taxon>
        <taxon>Erythrobacteraceae</taxon>
        <taxon>Qipengyuania</taxon>
    </lineage>
</organism>
<evidence type="ECO:0000313" key="16">
    <source>
        <dbReference type="EMBL" id="NVD43862.1"/>
    </source>
</evidence>
<proteinExistence type="inferred from homology"/>
<sequence>MISFFQKFFQSKIGLAITFAFLALIAFAFASMDVANTATFGGIAGGDRVAVVGDERISTSELSRATTNAVDQVRQENPTITIPEFVQGGGLTQVLDRLIDRAAIAGFAEDIGLRAGNNLVNSEIRTIPAFRGADGNFSDDVYRQALQSIGVSDADVREDLGAGLLAQQVLQPTSFGAVMPRGIAREYAQLFRERRQGSIALLPSTIYAPEDAPTQKQLSTYYQENRGRYVRPERRIIRYATFGADALEGRIEPTEAEIARYYEENSGEYAASEERRYTQVIASTQAQAQAIAQAVRGGQSIEAAAQAAGFRAVPLGPNTKSAVAQESSSAVANAYFAANEGAVTAPARSGLGWHVARIEEVTRRAGRPLADVRGEVADAVRQRKLRTGLANLGTQVEEQLDEGRSLAQVARDIGATVNTTQPVTADGSIYGADDGAQIDETLTPALATAFQMEESEPQIAEIRPGEEYLVFEVSRITDSAAAPLSEISEQVTADWRIARGLAAAREAAGRVIARLQQGSSMAEALAAEEPNLPPVQNIDLTREQLAQLREQRVPPPLALMFSMAQGTAKRLEAAGRQGFYVVDLESIEAGELEDGSPLIAQAQQQLGATVVQEYQQQLQDAMRREQGVERNDNAIAAVRRQLLGDN</sequence>
<evidence type="ECO:0000256" key="12">
    <source>
        <dbReference type="ARBA" id="ARBA00040743"/>
    </source>
</evidence>
<keyword evidence="6" id="KW-1133">Transmembrane helix</keyword>
<evidence type="ECO:0000256" key="14">
    <source>
        <dbReference type="SAM" id="SignalP"/>
    </source>
</evidence>
<evidence type="ECO:0000256" key="6">
    <source>
        <dbReference type="ARBA" id="ARBA00022989"/>
    </source>
</evidence>
<dbReference type="GO" id="GO:0005886">
    <property type="term" value="C:plasma membrane"/>
    <property type="evidence" value="ECO:0007669"/>
    <property type="project" value="UniProtKB-SubCell"/>
</dbReference>
<dbReference type="EMBL" id="JABWGV010000001">
    <property type="protein sequence ID" value="NVD43862.1"/>
    <property type="molecule type" value="Genomic_DNA"/>
</dbReference>
<accession>A0A850H0T9</accession>